<sequence>MNRIKRKTKFGNTQIIIKSTKGQQLNENEVYDINTNKVEGLLHLEVVKQEKYFRLFYNVTGFITLRDYLSIPLDRDRFAKILENILQNLQSMERKYLNSQYLLLDFDHIMVNPATQKLYFIYVPIQFFESGASLREFLLGIIQHATFIEDRVEANYIQEYISILNNGLHFSIFDLEQYVQRLISQKNADTRYVECPKCHAVFQEEVTYCSHCGTRIESQAKKKADHVYDPLQAKNDKKETMSNETAGSERKTCTQGLSDGTVVLGEEHDLTTVLGSQELELPRGYLIREKTGQKILLDKDSFRIGKDPHLCDYAIDDNRAISRRHARICRKERRFYICDLGSTNHTYVDGKRIPDGKEIEISSGAALCFADEDFTFGVE</sequence>
<evidence type="ECO:0000313" key="2">
    <source>
        <dbReference type="EMBL" id="MDM8157034.1"/>
    </source>
</evidence>
<dbReference type="EMBL" id="JAUDCG010000017">
    <property type="protein sequence ID" value="MDM8157034.1"/>
    <property type="molecule type" value="Genomic_DNA"/>
</dbReference>
<feature type="domain" description="FHA" evidence="1">
    <location>
        <begin position="302"/>
        <end position="353"/>
    </location>
</feature>
<dbReference type="InterPro" id="IPR050923">
    <property type="entry name" value="Cell_Proc_Reg/RNA_Proc"/>
</dbReference>
<dbReference type="Pfam" id="PF00498">
    <property type="entry name" value="FHA"/>
    <property type="match status" value="1"/>
</dbReference>
<dbReference type="Proteomes" id="UP001529340">
    <property type="component" value="Unassembled WGS sequence"/>
</dbReference>
<reference evidence="3" key="2">
    <citation type="submission" date="2023-06" db="EMBL/GenBank/DDBJ databases">
        <title>Identification and characterization of horizontal gene transfer across gut microbiota members of farm animals based on homology search.</title>
        <authorList>
            <person name="Zeman M."/>
            <person name="Kubasova T."/>
            <person name="Jahodarova E."/>
            <person name="Nykrynova M."/>
            <person name="Rychlik I."/>
        </authorList>
    </citation>
    <scope>NUCLEOTIDE SEQUENCE [LARGE SCALE GENOMIC DNA]</scope>
    <source>
        <strain evidence="3">ET39</strain>
    </source>
</reference>
<gene>
    <name evidence="2" type="ORF">QUV96_05210</name>
</gene>
<dbReference type="Pfam" id="PF19909">
    <property type="entry name" value="DUF6382"/>
    <property type="match status" value="1"/>
</dbReference>
<dbReference type="InterPro" id="IPR008984">
    <property type="entry name" value="SMAD_FHA_dom_sf"/>
</dbReference>
<dbReference type="PROSITE" id="PS50006">
    <property type="entry name" value="FHA_DOMAIN"/>
    <property type="match status" value="1"/>
</dbReference>
<evidence type="ECO:0000259" key="1">
    <source>
        <dbReference type="PROSITE" id="PS50006"/>
    </source>
</evidence>
<dbReference type="SUPFAM" id="SSF49879">
    <property type="entry name" value="SMAD/FHA domain"/>
    <property type="match status" value="1"/>
</dbReference>
<dbReference type="RefSeq" id="WP_289607498.1">
    <property type="nucleotide sequence ID" value="NZ_JAUDCG010000017.1"/>
</dbReference>
<evidence type="ECO:0000313" key="3">
    <source>
        <dbReference type="Proteomes" id="UP001529340"/>
    </source>
</evidence>
<dbReference type="InterPro" id="IPR045962">
    <property type="entry name" value="DUF6382"/>
</dbReference>
<proteinExistence type="predicted"/>
<protein>
    <submittedName>
        <fullName evidence="2">FHA domain-containing protein</fullName>
    </submittedName>
</protein>
<name>A0ABT7UBN3_9FIRM</name>
<dbReference type="InterPro" id="IPR000253">
    <property type="entry name" value="FHA_dom"/>
</dbReference>
<comment type="caution">
    <text evidence="2">The sequence shown here is derived from an EMBL/GenBank/DDBJ whole genome shotgun (WGS) entry which is preliminary data.</text>
</comment>
<dbReference type="SMART" id="SM00240">
    <property type="entry name" value="FHA"/>
    <property type="match status" value="1"/>
</dbReference>
<dbReference type="Gene3D" id="2.60.200.20">
    <property type="match status" value="1"/>
</dbReference>
<reference evidence="2 3" key="1">
    <citation type="submission" date="2023-06" db="EMBL/GenBank/DDBJ databases">
        <title>Identification and characterization of horizontal gene transfer across gut microbiota members of farm animals based on homology search.</title>
        <authorList>
            <person name="Schwarzerova J."/>
            <person name="Nykrynova M."/>
            <person name="Jureckova K."/>
            <person name="Cejkova D."/>
            <person name="Rychlik I."/>
        </authorList>
    </citation>
    <scope>NUCLEOTIDE SEQUENCE [LARGE SCALE GENOMIC DNA]</scope>
    <source>
        <strain evidence="2 3">ET39</strain>
    </source>
</reference>
<accession>A0ABT7UBN3</accession>
<organism evidence="2 3">
    <name type="scientific">Amedibacillus dolichus</name>
    <dbReference type="NCBI Taxonomy" id="31971"/>
    <lineage>
        <taxon>Bacteria</taxon>
        <taxon>Bacillati</taxon>
        <taxon>Bacillota</taxon>
        <taxon>Erysipelotrichia</taxon>
        <taxon>Erysipelotrichales</taxon>
        <taxon>Erysipelotrichaceae</taxon>
        <taxon>Amedibacillus</taxon>
    </lineage>
</organism>
<dbReference type="PANTHER" id="PTHR23308">
    <property type="entry name" value="NUCLEAR INHIBITOR OF PROTEIN PHOSPHATASE-1"/>
    <property type="match status" value="1"/>
</dbReference>
<dbReference type="CDD" id="cd00060">
    <property type="entry name" value="FHA"/>
    <property type="match status" value="1"/>
</dbReference>
<keyword evidence="3" id="KW-1185">Reference proteome</keyword>
<reference evidence="2 3" key="3">
    <citation type="submission" date="2023-06" db="EMBL/GenBank/DDBJ databases">
        <authorList>
            <person name="Zeman M."/>
            <person name="Kubasova T."/>
            <person name="Jahodarova E."/>
            <person name="Nykrynova M."/>
            <person name="Rychlik I."/>
        </authorList>
    </citation>
    <scope>NUCLEOTIDE SEQUENCE [LARGE SCALE GENOMIC DNA]</scope>
    <source>
        <strain evidence="2 3">ET39</strain>
    </source>
</reference>